<dbReference type="PROSITE" id="PS50851">
    <property type="entry name" value="CHEW"/>
    <property type="match status" value="1"/>
</dbReference>
<dbReference type="Pfam" id="PF02518">
    <property type="entry name" value="HATPase_c"/>
    <property type="match status" value="1"/>
</dbReference>
<dbReference type="InterPro" id="IPR004105">
    <property type="entry name" value="CheA-like_dim"/>
</dbReference>
<dbReference type="InterPro" id="IPR002545">
    <property type="entry name" value="CheW-lke_dom"/>
</dbReference>
<evidence type="ECO:0000256" key="8">
    <source>
        <dbReference type="ARBA" id="ARBA00022777"/>
    </source>
</evidence>
<dbReference type="SMART" id="SM00260">
    <property type="entry name" value="CheW"/>
    <property type="match status" value="1"/>
</dbReference>
<keyword evidence="5 12" id="KW-0597">Phosphoprotein</keyword>
<dbReference type="SMART" id="SM00073">
    <property type="entry name" value="HPT"/>
    <property type="match status" value="1"/>
</dbReference>
<dbReference type="PROSITE" id="PS50894">
    <property type="entry name" value="HPT"/>
    <property type="match status" value="1"/>
</dbReference>
<evidence type="ECO:0000259" key="14">
    <source>
        <dbReference type="PROSITE" id="PS50109"/>
    </source>
</evidence>
<dbReference type="GO" id="GO:0006935">
    <property type="term" value="P:chemotaxis"/>
    <property type="evidence" value="ECO:0007669"/>
    <property type="project" value="UniProtKB-KW"/>
</dbReference>
<protein>
    <recommendedName>
        <fullName evidence="3">Chemotaxis protein CheA</fullName>
        <ecNumber evidence="2">2.7.13.3</ecNumber>
    </recommendedName>
</protein>
<evidence type="ECO:0000256" key="5">
    <source>
        <dbReference type="ARBA" id="ARBA00022553"/>
    </source>
</evidence>
<dbReference type="OrthoDB" id="9803176at2"/>
<gene>
    <name evidence="17" type="ORF">ANI02nite_13060</name>
</gene>
<dbReference type="GO" id="GO:0005524">
    <property type="term" value="F:ATP binding"/>
    <property type="evidence" value="ECO:0007669"/>
    <property type="project" value="UniProtKB-KW"/>
</dbReference>
<name>A0A511X916_9PROT</name>
<dbReference type="InterPro" id="IPR004358">
    <property type="entry name" value="Sig_transdc_His_kin-like_C"/>
</dbReference>
<feature type="domain" description="Histidine kinase" evidence="14">
    <location>
        <begin position="272"/>
        <end position="479"/>
    </location>
</feature>
<dbReference type="STRING" id="1120919.GCA_000429165_01960"/>
<dbReference type="Pfam" id="PF02895">
    <property type="entry name" value="H-kinase_dim"/>
    <property type="match status" value="1"/>
</dbReference>
<dbReference type="InterPro" id="IPR003594">
    <property type="entry name" value="HATPase_dom"/>
</dbReference>
<dbReference type="InterPro" id="IPR036641">
    <property type="entry name" value="HPT_dom_sf"/>
</dbReference>
<sequence>MDDFDSIKNIFFEECHELLSELERSLEIIESGDFTDEIVNAAFRSVHSVKGGAGSFGMPDLVRFAHVFETALDLLRSKTLHIDSGVIKIFLRATDVLSDSLQAEREGAAHPFERQNQSIKELISLGCDNSLSADKFLNRDDNLRELDGEEKSLSLFSPVSIELSDIDNASGEELDIAFEIFEDSEGNSSPNGADKSEKSRKKNLNNEINEGESENAPTIIKVSPQNNNVTIRVDLERIDKLVDLVGELVIGQATLRERYEKNHWGRAEPVSIENALSDIDQLTRNIQDAVMAVRAQPLRTVFQRMQRVVREAAHATGKSIQLVMDGEDTEIDRSLIERLTDPLTHMLRNAVDHGVESTEDRLKNGKSADGVIRLSAIQKSGRIIITVADDGAGINRERVKSIAIKKGIINSQANLSENEIDNLIFFPGFSTSSTVSDLSGRGVGMDVVKKAILDVGGRVTIFSEKGVGSTFLLSLPLTLAVIEGMAITSCEQTLILPVSCIVETMLFNYKDVFVMGDGVSALSIRGVFMPLLDISVVLGFSTGENFQDREVILVVEDDDGNRVALLADGIDGQMQVVSKNVEKNFRATRGISAATILGNGNVALVLDAASIIHMGSENVCRLPYPSGLAGIERRSPEWAT</sequence>
<comment type="caution">
    <text evidence="17">The sequence shown here is derived from an EMBL/GenBank/DDBJ whole genome shotgun (WGS) entry which is preliminary data.</text>
</comment>
<dbReference type="InterPro" id="IPR008207">
    <property type="entry name" value="Sig_transdc_His_kin_Hpt_dom"/>
</dbReference>
<dbReference type="InterPro" id="IPR005467">
    <property type="entry name" value="His_kinase_dom"/>
</dbReference>
<dbReference type="Gene3D" id="3.30.565.10">
    <property type="entry name" value="Histidine kinase-like ATPase, C-terminal domain"/>
    <property type="match status" value="1"/>
</dbReference>
<evidence type="ECO:0000313" key="18">
    <source>
        <dbReference type="Proteomes" id="UP000321635"/>
    </source>
</evidence>
<dbReference type="InterPro" id="IPR036890">
    <property type="entry name" value="HATPase_C_sf"/>
</dbReference>
<dbReference type="Proteomes" id="UP000321635">
    <property type="component" value="Unassembled WGS sequence"/>
</dbReference>
<evidence type="ECO:0000259" key="16">
    <source>
        <dbReference type="PROSITE" id="PS50894"/>
    </source>
</evidence>
<evidence type="ECO:0000256" key="10">
    <source>
        <dbReference type="ARBA" id="ARBA00023012"/>
    </source>
</evidence>
<dbReference type="EMBL" id="BJYF01000006">
    <property type="protein sequence ID" value="GEN59422.1"/>
    <property type="molecule type" value="Genomic_DNA"/>
</dbReference>
<evidence type="ECO:0000256" key="6">
    <source>
        <dbReference type="ARBA" id="ARBA00022679"/>
    </source>
</evidence>
<dbReference type="FunFam" id="3.30.565.10:FF:000016">
    <property type="entry name" value="Chemotaxis protein CheA, putative"/>
    <property type="match status" value="1"/>
</dbReference>
<dbReference type="CDD" id="cd16916">
    <property type="entry name" value="HATPase_CheA-like"/>
    <property type="match status" value="1"/>
</dbReference>
<dbReference type="RefSeq" id="WP_051292187.1">
    <property type="nucleotide sequence ID" value="NZ_AUBI01000006.1"/>
</dbReference>
<keyword evidence="6" id="KW-0808">Transferase</keyword>
<dbReference type="EC" id="2.7.13.3" evidence="2"/>
<keyword evidence="10" id="KW-0902">Two-component regulatory system</keyword>
<keyword evidence="18" id="KW-1185">Reference proteome</keyword>
<comment type="catalytic activity">
    <reaction evidence="1">
        <text>ATP + protein L-histidine = ADP + protein N-phospho-L-histidine.</text>
        <dbReference type="EC" id="2.7.13.3"/>
    </reaction>
</comment>
<evidence type="ECO:0000256" key="2">
    <source>
        <dbReference type="ARBA" id="ARBA00012438"/>
    </source>
</evidence>
<keyword evidence="9" id="KW-0067">ATP-binding</keyword>
<dbReference type="Pfam" id="PF01584">
    <property type="entry name" value="CheW"/>
    <property type="match status" value="1"/>
</dbReference>
<keyword evidence="7" id="KW-0547">Nucleotide-binding</keyword>
<dbReference type="AlphaFoldDB" id="A0A511X916"/>
<dbReference type="Gene3D" id="2.30.30.40">
    <property type="entry name" value="SH3 Domains"/>
    <property type="match status" value="1"/>
</dbReference>
<dbReference type="GO" id="GO:0005737">
    <property type="term" value="C:cytoplasm"/>
    <property type="evidence" value="ECO:0007669"/>
    <property type="project" value="InterPro"/>
</dbReference>
<feature type="region of interest" description="Disordered" evidence="13">
    <location>
        <begin position="181"/>
        <end position="202"/>
    </location>
</feature>
<dbReference type="InterPro" id="IPR036097">
    <property type="entry name" value="HisK_dim/P_sf"/>
</dbReference>
<evidence type="ECO:0000256" key="3">
    <source>
        <dbReference type="ARBA" id="ARBA00021495"/>
    </source>
</evidence>
<feature type="domain" description="HPt" evidence="16">
    <location>
        <begin position="1"/>
        <end position="104"/>
    </location>
</feature>
<dbReference type="PANTHER" id="PTHR43395">
    <property type="entry name" value="SENSOR HISTIDINE KINASE CHEA"/>
    <property type="match status" value="1"/>
</dbReference>
<dbReference type="PRINTS" id="PR00344">
    <property type="entry name" value="BCTRLSENSOR"/>
</dbReference>
<dbReference type="PANTHER" id="PTHR43395:SF10">
    <property type="entry name" value="CHEMOTAXIS PROTEIN CHEA"/>
    <property type="match status" value="1"/>
</dbReference>
<dbReference type="CDD" id="cd00088">
    <property type="entry name" value="HPT"/>
    <property type="match status" value="1"/>
</dbReference>
<dbReference type="SUPFAM" id="SSF47384">
    <property type="entry name" value="Homodimeric domain of signal transducing histidine kinase"/>
    <property type="match status" value="1"/>
</dbReference>
<comment type="function">
    <text evidence="11">Involved in the transmission of sensory signals from the chemoreceptors to the flagellar motors. CheA is autophosphorylated; it can transfer its phosphate group to either CheB or CheY.</text>
</comment>
<keyword evidence="4" id="KW-0145">Chemotaxis</keyword>
<dbReference type="SMART" id="SM01231">
    <property type="entry name" value="H-kinase_dim"/>
    <property type="match status" value="1"/>
</dbReference>
<reference evidence="17 18" key="1">
    <citation type="submission" date="2019-07" db="EMBL/GenBank/DDBJ databases">
        <title>Whole genome shotgun sequence of Acetobacter nitrogenifigens NBRC 105050.</title>
        <authorList>
            <person name="Hosoyama A."/>
            <person name="Uohara A."/>
            <person name="Ohji S."/>
            <person name="Ichikawa N."/>
        </authorList>
    </citation>
    <scope>NUCLEOTIDE SEQUENCE [LARGE SCALE GENOMIC DNA]</scope>
    <source>
        <strain evidence="17 18">NBRC 105050</strain>
    </source>
</reference>
<dbReference type="Pfam" id="PF01627">
    <property type="entry name" value="Hpt"/>
    <property type="match status" value="1"/>
</dbReference>
<evidence type="ECO:0000313" key="17">
    <source>
        <dbReference type="EMBL" id="GEN59422.1"/>
    </source>
</evidence>
<dbReference type="SUPFAM" id="SSF47226">
    <property type="entry name" value="Histidine-containing phosphotransfer domain, HPT domain"/>
    <property type="match status" value="1"/>
</dbReference>
<evidence type="ECO:0000256" key="4">
    <source>
        <dbReference type="ARBA" id="ARBA00022500"/>
    </source>
</evidence>
<feature type="modified residue" description="Phosphohistidine" evidence="12">
    <location>
        <position position="47"/>
    </location>
</feature>
<dbReference type="GO" id="GO:0000155">
    <property type="term" value="F:phosphorelay sensor kinase activity"/>
    <property type="evidence" value="ECO:0007669"/>
    <property type="project" value="InterPro"/>
</dbReference>
<evidence type="ECO:0000256" key="13">
    <source>
        <dbReference type="SAM" id="MobiDB-lite"/>
    </source>
</evidence>
<evidence type="ECO:0000256" key="11">
    <source>
        <dbReference type="ARBA" id="ARBA00035100"/>
    </source>
</evidence>
<evidence type="ECO:0000256" key="7">
    <source>
        <dbReference type="ARBA" id="ARBA00022741"/>
    </source>
</evidence>
<keyword evidence="8" id="KW-0418">Kinase</keyword>
<organism evidence="17 18">
    <name type="scientific">Acetobacter nitrogenifigens DSM 23921 = NBRC 105050</name>
    <dbReference type="NCBI Taxonomy" id="1120919"/>
    <lineage>
        <taxon>Bacteria</taxon>
        <taxon>Pseudomonadati</taxon>
        <taxon>Pseudomonadota</taxon>
        <taxon>Alphaproteobacteria</taxon>
        <taxon>Acetobacterales</taxon>
        <taxon>Acetobacteraceae</taxon>
        <taxon>Acetobacter</taxon>
    </lineage>
</organism>
<dbReference type="InterPro" id="IPR037006">
    <property type="entry name" value="CheA-like_homodim_sf"/>
</dbReference>
<evidence type="ECO:0000259" key="15">
    <source>
        <dbReference type="PROSITE" id="PS50851"/>
    </source>
</evidence>
<dbReference type="SMART" id="SM00387">
    <property type="entry name" value="HATPase_c"/>
    <property type="match status" value="1"/>
</dbReference>
<dbReference type="InterPro" id="IPR051315">
    <property type="entry name" value="Bact_Chemotaxis_CheA"/>
</dbReference>
<dbReference type="PROSITE" id="PS50109">
    <property type="entry name" value="HIS_KIN"/>
    <property type="match status" value="1"/>
</dbReference>
<evidence type="ECO:0000256" key="12">
    <source>
        <dbReference type="PROSITE-ProRule" id="PRU00110"/>
    </source>
</evidence>
<dbReference type="SUPFAM" id="SSF50341">
    <property type="entry name" value="CheW-like"/>
    <property type="match status" value="1"/>
</dbReference>
<dbReference type="InterPro" id="IPR036061">
    <property type="entry name" value="CheW-like_dom_sf"/>
</dbReference>
<dbReference type="Gene3D" id="1.20.120.160">
    <property type="entry name" value="HPT domain"/>
    <property type="match status" value="1"/>
</dbReference>
<dbReference type="SUPFAM" id="SSF55874">
    <property type="entry name" value="ATPase domain of HSP90 chaperone/DNA topoisomerase II/histidine kinase"/>
    <property type="match status" value="1"/>
</dbReference>
<dbReference type="Gene3D" id="1.10.287.560">
    <property type="entry name" value="Histidine kinase CheA-like, homodimeric domain"/>
    <property type="match status" value="1"/>
</dbReference>
<feature type="domain" description="CheW-like" evidence="15">
    <location>
        <begin position="481"/>
        <end position="617"/>
    </location>
</feature>
<proteinExistence type="predicted"/>
<evidence type="ECO:0000256" key="1">
    <source>
        <dbReference type="ARBA" id="ARBA00000085"/>
    </source>
</evidence>
<accession>A0A511X916</accession>
<evidence type="ECO:0000256" key="9">
    <source>
        <dbReference type="ARBA" id="ARBA00022840"/>
    </source>
</evidence>